<name>A0ABU1AS81_9BACT</name>
<dbReference type="SUPFAM" id="SSF143422">
    <property type="entry name" value="Transposase IS200-like"/>
    <property type="match status" value="1"/>
</dbReference>
<keyword evidence="2" id="KW-1185">Reference proteome</keyword>
<reference evidence="1 2" key="1">
    <citation type="submission" date="2023-04" db="EMBL/GenBank/DDBJ databases">
        <title>A novel bacteria isolated from coastal sediment.</title>
        <authorList>
            <person name="Liu X.-J."/>
            <person name="Du Z.-J."/>
        </authorList>
    </citation>
    <scope>NUCLEOTIDE SEQUENCE [LARGE SCALE GENOMIC DNA]</scope>
    <source>
        <strain evidence="1 2">SDUM461003</strain>
    </source>
</reference>
<evidence type="ECO:0000313" key="2">
    <source>
        <dbReference type="Proteomes" id="UP001225316"/>
    </source>
</evidence>
<organism evidence="1 2">
    <name type="scientific">Thalassobacterium maritimum</name>
    <dbReference type="NCBI Taxonomy" id="3041265"/>
    <lineage>
        <taxon>Bacteria</taxon>
        <taxon>Pseudomonadati</taxon>
        <taxon>Verrucomicrobiota</taxon>
        <taxon>Opitutia</taxon>
        <taxon>Puniceicoccales</taxon>
        <taxon>Coraliomargaritaceae</taxon>
        <taxon>Thalassobacterium</taxon>
    </lineage>
</organism>
<dbReference type="EMBL" id="JARXHW010000009">
    <property type="protein sequence ID" value="MDQ8207019.1"/>
    <property type="molecule type" value="Genomic_DNA"/>
</dbReference>
<protein>
    <recommendedName>
        <fullName evidence="3">Transposase IS200-like domain-containing protein</fullName>
    </recommendedName>
</protein>
<comment type="caution">
    <text evidence="1">The sequence shown here is derived from an EMBL/GenBank/DDBJ whole genome shotgun (WGS) entry which is preliminary data.</text>
</comment>
<dbReference type="Gene3D" id="3.30.70.1290">
    <property type="entry name" value="Transposase IS200-like"/>
    <property type="match status" value="1"/>
</dbReference>
<accession>A0ABU1AS81</accession>
<gene>
    <name evidence="1" type="ORF">QEH52_05840</name>
</gene>
<evidence type="ECO:0000313" key="1">
    <source>
        <dbReference type="EMBL" id="MDQ8207019.1"/>
    </source>
</evidence>
<dbReference type="Proteomes" id="UP001225316">
    <property type="component" value="Unassembled WGS sequence"/>
</dbReference>
<dbReference type="RefSeq" id="WP_308949157.1">
    <property type="nucleotide sequence ID" value="NZ_JARXHW010000009.1"/>
</dbReference>
<proteinExistence type="predicted"/>
<evidence type="ECO:0008006" key="3">
    <source>
        <dbReference type="Google" id="ProtNLM"/>
    </source>
</evidence>
<dbReference type="InterPro" id="IPR036515">
    <property type="entry name" value="Transposase_17_sf"/>
</dbReference>
<sequence>MDELEYKGGLKRLDSSYYEGISFVHWTMCLKDHATGWLDPAHHAALREICLHAFAREFLCCPAYCLMPNHGHFLLVGYDVRAQQRAAIRWMRREWNLLLSPLKLQHQPYESVLREFDRSREAFASVAVYILRNAERAELVEDWREWLYAGALFPGYPKLDPRKVHFWEDFWKAYQKHLSA</sequence>